<dbReference type="GO" id="GO:0005576">
    <property type="term" value="C:extracellular region"/>
    <property type="evidence" value="ECO:0007669"/>
    <property type="project" value="UniProtKB-SubCell"/>
</dbReference>
<dbReference type="EMBL" id="JAVHJO010000007">
    <property type="protein sequence ID" value="KAK6538578.1"/>
    <property type="molecule type" value="Genomic_DNA"/>
</dbReference>
<dbReference type="InterPro" id="IPR036908">
    <property type="entry name" value="RlpA-like_sf"/>
</dbReference>
<reference evidence="5 6" key="1">
    <citation type="submission" date="2019-10" db="EMBL/GenBank/DDBJ databases">
        <authorList>
            <person name="Palmer J.M."/>
        </authorList>
    </citation>
    <scope>NUCLEOTIDE SEQUENCE [LARGE SCALE GENOMIC DNA]</scope>
    <source>
        <strain evidence="5 6">TWF694</strain>
    </source>
</reference>
<dbReference type="AlphaFoldDB" id="A0AAV9X935"/>
<feature type="signal peptide" evidence="4">
    <location>
        <begin position="1"/>
        <end position="17"/>
    </location>
</feature>
<keyword evidence="6" id="KW-1185">Reference proteome</keyword>
<evidence type="ECO:0000256" key="4">
    <source>
        <dbReference type="SAM" id="SignalP"/>
    </source>
</evidence>
<sequence>MVKLITFSTFLAATVSATNLKWDSNYSYSKNLALTSFACSDGVNGLITKTGAKTVGELKAKLKPNVYIAATPFIASWNSPNCGKCYRARNPANNKSIYIVAGDVSKPDAVTGEEGFTAIAQTGLGQGSFNVYLSEVPASNCFA</sequence>
<comment type="similarity">
    <text evidence="2">Belongs to the cerato-platanin family.</text>
</comment>
<gene>
    <name evidence="5" type="ORF">TWF694_010156</name>
</gene>
<dbReference type="Proteomes" id="UP001365542">
    <property type="component" value="Unassembled WGS sequence"/>
</dbReference>
<dbReference type="Gene3D" id="2.40.40.10">
    <property type="entry name" value="RlpA-like domain"/>
    <property type="match status" value="1"/>
</dbReference>
<dbReference type="SUPFAM" id="SSF50685">
    <property type="entry name" value="Barwin-like endoglucanases"/>
    <property type="match status" value="1"/>
</dbReference>
<accession>A0AAV9X935</accession>
<evidence type="ECO:0008006" key="7">
    <source>
        <dbReference type="Google" id="ProtNLM"/>
    </source>
</evidence>
<evidence type="ECO:0000256" key="3">
    <source>
        <dbReference type="ARBA" id="ARBA00022525"/>
    </source>
</evidence>
<evidence type="ECO:0000256" key="2">
    <source>
        <dbReference type="ARBA" id="ARBA00010421"/>
    </source>
</evidence>
<comment type="subcellular location">
    <subcellularLocation>
        <location evidence="1">Secreted</location>
    </subcellularLocation>
</comment>
<feature type="chain" id="PRO_5044716752" description="Cerato-platanin" evidence="4">
    <location>
        <begin position="18"/>
        <end position="143"/>
    </location>
</feature>
<proteinExistence type="inferred from homology"/>
<evidence type="ECO:0000256" key="1">
    <source>
        <dbReference type="ARBA" id="ARBA00004613"/>
    </source>
</evidence>
<protein>
    <recommendedName>
        <fullName evidence="7">Cerato-platanin</fullName>
    </recommendedName>
</protein>
<dbReference type="EMBL" id="JAVHJO010000007">
    <property type="protein sequence ID" value="KAK6538577.1"/>
    <property type="molecule type" value="Genomic_DNA"/>
</dbReference>
<dbReference type="CDD" id="cd22778">
    <property type="entry name" value="DPBB_CEPL-like"/>
    <property type="match status" value="1"/>
</dbReference>
<dbReference type="Pfam" id="PF07249">
    <property type="entry name" value="Cerato-platanin"/>
    <property type="match status" value="1"/>
</dbReference>
<organism evidence="5 6">
    <name type="scientific">Orbilia ellipsospora</name>
    <dbReference type="NCBI Taxonomy" id="2528407"/>
    <lineage>
        <taxon>Eukaryota</taxon>
        <taxon>Fungi</taxon>
        <taxon>Dikarya</taxon>
        <taxon>Ascomycota</taxon>
        <taxon>Pezizomycotina</taxon>
        <taxon>Orbiliomycetes</taxon>
        <taxon>Orbiliales</taxon>
        <taxon>Orbiliaceae</taxon>
        <taxon>Orbilia</taxon>
    </lineage>
</organism>
<keyword evidence="3" id="KW-0964">Secreted</keyword>
<evidence type="ECO:0000313" key="5">
    <source>
        <dbReference type="EMBL" id="KAK6538577.1"/>
    </source>
</evidence>
<keyword evidence="4" id="KW-0732">Signal</keyword>
<comment type="caution">
    <text evidence="5">The sequence shown here is derived from an EMBL/GenBank/DDBJ whole genome shotgun (WGS) entry which is preliminary data.</text>
</comment>
<evidence type="ECO:0000313" key="6">
    <source>
        <dbReference type="Proteomes" id="UP001365542"/>
    </source>
</evidence>
<name>A0AAV9X935_9PEZI</name>
<dbReference type="InterPro" id="IPR010829">
    <property type="entry name" value="Cerato-platanin"/>
</dbReference>